<keyword evidence="3 6" id="KW-0812">Transmembrane</keyword>
<evidence type="ECO:0000256" key="1">
    <source>
        <dbReference type="ARBA" id="ARBA00004651"/>
    </source>
</evidence>
<dbReference type="EMBL" id="PXYW01000078">
    <property type="protein sequence ID" value="PSR30483.1"/>
    <property type="molecule type" value="Genomic_DNA"/>
</dbReference>
<keyword evidence="5 6" id="KW-0472">Membrane</keyword>
<feature type="transmembrane region" description="Helical" evidence="6">
    <location>
        <begin position="283"/>
        <end position="303"/>
    </location>
</feature>
<organism evidence="7 8">
    <name type="scientific">Sulfobacillus benefaciens</name>
    <dbReference type="NCBI Taxonomy" id="453960"/>
    <lineage>
        <taxon>Bacteria</taxon>
        <taxon>Bacillati</taxon>
        <taxon>Bacillota</taxon>
        <taxon>Clostridia</taxon>
        <taxon>Eubacteriales</taxon>
        <taxon>Clostridiales Family XVII. Incertae Sedis</taxon>
        <taxon>Sulfobacillus</taxon>
    </lineage>
</organism>
<sequence length="509" mass="53571">MEKNRRGTVWQGAFWLSIGSFVSKLIGAVYRIFLPRVLGDYGVGLFQMAYPLYAVLLAISINGIPTALSKQTAEKISRGDVSGAEALGAWAQVVLGAVGVVLAVAMEMSAPWIARTLFSEPAATLSIRALAPALGFVAIEASFRGYFQGQQEMAPTAMSQILEQIVRVAVMFPMALLLLPRGVVAAAAGATLGAPVGAGIGVGYLLWRRIQHQPRFRLTRPIPVRDLIRLFLVALPMSLSGLLFPLMLLADSMFVPLRLTMTGLTMEQATAQFGRLSGEAMPLVNLTMVVGAALAVSLVPAVARSMASGNRAEAGRRVAVATHLVWLIGLPMSGGLIILAQPLTRLLYGESGASGALEILAIGATVLAIQQILGSSLQAAGHGWIPVKNLVIGAVVKFGLTWWLTAIPGLGIRGAAIGTVTAGIITAYANWRDWKKIVPNPGSLLAGSLWPLAGTVLMVIGIQVWLKIGGAMPELLMTAAAIFLGITVYGILMAGVGELGSLATLWNDR</sequence>
<feature type="transmembrane region" description="Helical" evidence="6">
    <location>
        <begin position="45"/>
        <end position="65"/>
    </location>
</feature>
<dbReference type="InterPro" id="IPR002797">
    <property type="entry name" value="Polysacc_synth"/>
</dbReference>
<dbReference type="InterPro" id="IPR050833">
    <property type="entry name" value="Poly_Biosynth_Transport"/>
</dbReference>
<evidence type="ECO:0000256" key="6">
    <source>
        <dbReference type="SAM" id="Phobius"/>
    </source>
</evidence>
<keyword evidence="2" id="KW-1003">Cell membrane</keyword>
<comment type="subcellular location">
    <subcellularLocation>
        <location evidence="1">Cell membrane</location>
        <topology evidence="1">Multi-pass membrane protein</topology>
    </subcellularLocation>
</comment>
<evidence type="ECO:0000256" key="2">
    <source>
        <dbReference type="ARBA" id="ARBA00022475"/>
    </source>
</evidence>
<reference evidence="7 8" key="1">
    <citation type="journal article" date="2014" name="BMC Genomics">
        <title>Comparison of environmental and isolate Sulfobacillus genomes reveals diverse carbon, sulfur, nitrogen, and hydrogen metabolisms.</title>
        <authorList>
            <person name="Justice N.B."/>
            <person name="Norman A."/>
            <person name="Brown C.T."/>
            <person name="Singh A."/>
            <person name="Thomas B.C."/>
            <person name="Banfield J.F."/>
        </authorList>
    </citation>
    <scope>NUCLEOTIDE SEQUENCE [LARGE SCALE GENOMIC DNA]</scope>
    <source>
        <strain evidence="7">AMDSBA4</strain>
    </source>
</reference>
<dbReference type="PANTHER" id="PTHR30250:SF21">
    <property type="entry name" value="LIPID II FLIPPASE MURJ"/>
    <property type="match status" value="1"/>
</dbReference>
<comment type="caution">
    <text evidence="7">The sequence shown here is derived from an EMBL/GenBank/DDBJ whole genome shotgun (WGS) entry which is preliminary data.</text>
</comment>
<feature type="transmembrane region" description="Helical" evidence="6">
    <location>
        <begin position="355"/>
        <end position="373"/>
    </location>
</feature>
<dbReference type="PANTHER" id="PTHR30250">
    <property type="entry name" value="PST FAMILY PREDICTED COLANIC ACID TRANSPORTER"/>
    <property type="match status" value="1"/>
</dbReference>
<protein>
    <submittedName>
        <fullName evidence="7">Polysaccharide biosynthesis protein</fullName>
    </submittedName>
</protein>
<dbReference type="AlphaFoldDB" id="A0A2T2X7J8"/>
<evidence type="ECO:0000313" key="7">
    <source>
        <dbReference type="EMBL" id="PSR30483.1"/>
    </source>
</evidence>
<evidence type="ECO:0000256" key="3">
    <source>
        <dbReference type="ARBA" id="ARBA00022692"/>
    </source>
</evidence>
<evidence type="ECO:0000256" key="4">
    <source>
        <dbReference type="ARBA" id="ARBA00022989"/>
    </source>
</evidence>
<evidence type="ECO:0000313" key="8">
    <source>
        <dbReference type="Proteomes" id="UP000242972"/>
    </source>
</evidence>
<feature type="transmembrane region" description="Helical" evidence="6">
    <location>
        <begin position="12"/>
        <end position="33"/>
    </location>
</feature>
<evidence type="ECO:0000256" key="5">
    <source>
        <dbReference type="ARBA" id="ARBA00023136"/>
    </source>
</evidence>
<dbReference type="InterPro" id="IPR024923">
    <property type="entry name" value="PG_synth_SpoVB"/>
</dbReference>
<dbReference type="Pfam" id="PF01943">
    <property type="entry name" value="Polysacc_synt"/>
    <property type="match status" value="1"/>
</dbReference>
<feature type="transmembrane region" description="Helical" evidence="6">
    <location>
        <begin position="410"/>
        <end position="431"/>
    </location>
</feature>
<feature type="transmembrane region" description="Helical" evidence="6">
    <location>
        <begin position="443"/>
        <end position="466"/>
    </location>
</feature>
<feature type="transmembrane region" description="Helical" evidence="6">
    <location>
        <begin position="86"/>
        <end position="105"/>
    </location>
</feature>
<keyword evidence="4 6" id="KW-1133">Transmembrane helix</keyword>
<feature type="transmembrane region" description="Helical" evidence="6">
    <location>
        <begin position="324"/>
        <end position="343"/>
    </location>
</feature>
<proteinExistence type="predicted"/>
<dbReference type="Proteomes" id="UP000242972">
    <property type="component" value="Unassembled WGS sequence"/>
</dbReference>
<feature type="transmembrane region" description="Helical" evidence="6">
    <location>
        <begin position="385"/>
        <end position="404"/>
    </location>
</feature>
<accession>A0A2T2X7J8</accession>
<feature type="transmembrane region" description="Helical" evidence="6">
    <location>
        <begin position="186"/>
        <end position="207"/>
    </location>
</feature>
<gene>
    <name evidence="7" type="ORF">C7B46_17840</name>
</gene>
<feature type="transmembrane region" description="Helical" evidence="6">
    <location>
        <begin position="478"/>
        <end position="506"/>
    </location>
</feature>
<dbReference type="PIRSF" id="PIRSF038958">
    <property type="entry name" value="PG_synth_SpoVB"/>
    <property type="match status" value="1"/>
</dbReference>
<dbReference type="CDD" id="cd13124">
    <property type="entry name" value="MATE_SpoVB_like"/>
    <property type="match status" value="1"/>
</dbReference>
<dbReference type="GO" id="GO:0005886">
    <property type="term" value="C:plasma membrane"/>
    <property type="evidence" value="ECO:0007669"/>
    <property type="project" value="UniProtKB-SubCell"/>
</dbReference>
<name>A0A2T2X7J8_9FIRM</name>
<feature type="transmembrane region" description="Helical" evidence="6">
    <location>
        <begin position="227"/>
        <end position="250"/>
    </location>
</feature>